<evidence type="ECO:0000256" key="8">
    <source>
        <dbReference type="ARBA" id="ARBA00023077"/>
    </source>
</evidence>
<evidence type="ECO:0000256" key="7">
    <source>
        <dbReference type="ARBA" id="ARBA00023065"/>
    </source>
</evidence>
<evidence type="ECO:0000256" key="3">
    <source>
        <dbReference type="ARBA" id="ARBA00022448"/>
    </source>
</evidence>
<feature type="domain" description="TonB-dependent receptor-like beta-barrel" evidence="15">
    <location>
        <begin position="248"/>
        <end position="631"/>
    </location>
</feature>
<evidence type="ECO:0000256" key="1">
    <source>
        <dbReference type="ARBA" id="ARBA00004571"/>
    </source>
</evidence>
<dbReference type="Pfam" id="PF07715">
    <property type="entry name" value="Plug"/>
    <property type="match status" value="1"/>
</dbReference>
<feature type="chain" id="PRO_5037563043" evidence="14">
    <location>
        <begin position="26"/>
        <end position="660"/>
    </location>
</feature>
<keyword evidence="3 12" id="KW-0813">Transport</keyword>
<comment type="similarity">
    <text evidence="2 12 13">Belongs to the TonB-dependent receptor family.</text>
</comment>
<evidence type="ECO:0000256" key="5">
    <source>
        <dbReference type="ARBA" id="ARBA00022692"/>
    </source>
</evidence>
<dbReference type="GO" id="GO:0009279">
    <property type="term" value="C:cell outer membrane"/>
    <property type="evidence" value="ECO:0007669"/>
    <property type="project" value="UniProtKB-SubCell"/>
</dbReference>
<dbReference type="InterPro" id="IPR039426">
    <property type="entry name" value="TonB-dep_rcpt-like"/>
</dbReference>
<feature type="domain" description="TonB-dependent receptor plug" evidence="16">
    <location>
        <begin position="66"/>
        <end position="175"/>
    </location>
</feature>
<evidence type="ECO:0000256" key="2">
    <source>
        <dbReference type="ARBA" id="ARBA00009810"/>
    </source>
</evidence>
<evidence type="ECO:0000256" key="14">
    <source>
        <dbReference type="SAM" id="SignalP"/>
    </source>
</evidence>
<sequence>MIGGCCAIRPIALAALLACAGVASAQTATSDAPSPDAAAKAASEAGVPATSLPQVTVTATKHEQEVRAAPASVTVVGRDAIQDKASDDLMSVIEEVPGLTLSPRQVSGRKTFSLRGMDSRHTLMLIDGRRISASDDVVGHSNYQYGWVPLSAVERVEVIRGPLSALYGSEALGGVVNVITRWPTDQWEGSVRLSGQRAGAHAWGGDGGKAAVYVGGPVGQGLSVRLNAETGRTGAIADRDSPRYSEIEGRQATTGGIAARYQPNARHSFEAGWQQGREERRYDDVDARSRKPYENLYTLDRSHGYAQWNGQFGEVTTQLRAYRSAIDVKNARTNGVAPTRPQDLKDVVGDGFAQWRMGAHRITVGGEWRRESLVNAGLKGGKDAASHQALFAQDEISLGSNLVATLGGRLDRHEYFGSQFSPRAYLVWEATPQLIVKGGFGSAFKAPTLKQVSPNYVGAEGPHTFRGNENVKPETSRSFEIGADWQSGPFALRGTLFHTRVKDLITVRLLGVQGTRRDYLYDNVNRATMRGAELGFAWAFGPGLKWNNDLTLLRTRDDATGKELTDRPRHVLHSQVQWQNAGGWNARLGVDFTGSQRTATGSRLPSYTVVGASVGQQINKMLSWRAGIDNLGDVRLSEKSADFGYALRGRTYHVSLRADF</sequence>
<evidence type="ECO:0000313" key="17">
    <source>
        <dbReference type="EMBL" id="QTD46371.1"/>
    </source>
</evidence>
<keyword evidence="7" id="KW-0406">Ion transport</keyword>
<protein>
    <submittedName>
        <fullName evidence="17">TonB-dependent receptor</fullName>
    </submittedName>
</protein>
<name>A0A975CID4_9BURK</name>
<dbReference type="Pfam" id="PF00593">
    <property type="entry name" value="TonB_dep_Rec_b-barrel"/>
    <property type="match status" value="1"/>
</dbReference>
<keyword evidence="11 12" id="KW-0998">Cell outer membrane</keyword>
<keyword evidence="6 14" id="KW-0732">Signal</keyword>
<dbReference type="EMBL" id="CP071796">
    <property type="protein sequence ID" value="QTD46371.1"/>
    <property type="molecule type" value="Genomic_DNA"/>
</dbReference>
<comment type="subcellular location">
    <subcellularLocation>
        <location evidence="1 12">Cell outer membrane</location>
        <topology evidence="1 12">Multi-pass membrane protein</topology>
    </subcellularLocation>
</comment>
<dbReference type="InterPro" id="IPR036942">
    <property type="entry name" value="Beta-barrel_TonB_sf"/>
</dbReference>
<gene>
    <name evidence="17" type="ORF">J1M35_05635</name>
</gene>
<dbReference type="Gene3D" id="2.170.130.10">
    <property type="entry name" value="TonB-dependent receptor, plug domain"/>
    <property type="match status" value="1"/>
</dbReference>
<organism evidence="17 18">
    <name type="scientific">Ottowia testudinis</name>
    <dbReference type="NCBI Taxonomy" id="2816950"/>
    <lineage>
        <taxon>Bacteria</taxon>
        <taxon>Pseudomonadati</taxon>
        <taxon>Pseudomonadota</taxon>
        <taxon>Betaproteobacteria</taxon>
        <taxon>Burkholderiales</taxon>
        <taxon>Comamonadaceae</taxon>
        <taxon>Ottowia</taxon>
    </lineage>
</organism>
<keyword evidence="8 13" id="KW-0798">TonB box</keyword>
<dbReference type="AlphaFoldDB" id="A0A975CID4"/>
<dbReference type="SUPFAM" id="SSF56935">
    <property type="entry name" value="Porins"/>
    <property type="match status" value="1"/>
</dbReference>
<dbReference type="PANTHER" id="PTHR30069">
    <property type="entry name" value="TONB-DEPENDENT OUTER MEMBRANE RECEPTOR"/>
    <property type="match status" value="1"/>
</dbReference>
<feature type="signal peptide" evidence="14">
    <location>
        <begin position="1"/>
        <end position="25"/>
    </location>
</feature>
<dbReference type="CDD" id="cd01347">
    <property type="entry name" value="ligand_gated_channel"/>
    <property type="match status" value="1"/>
</dbReference>
<dbReference type="KEGG" id="otd:J1M35_05635"/>
<dbReference type="GO" id="GO:0044718">
    <property type="term" value="P:siderophore transmembrane transport"/>
    <property type="evidence" value="ECO:0007669"/>
    <property type="project" value="TreeGrafter"/>
</dbReference>
<keyword evidence="10 17" id="KW-0675">Receptor</keyword>
<dbReference type="GO" id="GO:0015344">
    <property type="term" value="F:siderophore uptake transmembrane transporter activity"/>
    <property type="evidence" value="ECO:0007669"/>
    <property type="project" value="TreeGrafter"/>
</dbReference>
<dbReference type="PROSITE" id="PS52016">
    <property type="entry name" value="TONB_DEPENDENT_REC_3"/>
    <property type="match status" value="1"/>
</dbReference>
<reference evidence="17" key="1">
    <citation type="submission" date="2021-03" db="EMBL/GenBank/DDBJ databases">
        <title>Ottowia sp. 27C isolated from the cloaca of a Giant Asian pond turtle (Heosemys grandis).</title>
        <authorList>
            <person name="Spergser J."/>
            <person name="Busse H.-J."/>
        </authorList>
    </citation>
    <scope>NUCLEOTIDE SEQUENCE</scope>
    <source>
        <strain evidence="17">27C</strain>
    </source>
</reference>
<evidence type="ECO:0000256" key="9">
    <source>
        <dbReference type="ARBA" id="ARBA00023136"/>
    </source>
</evidence>
<keyword evidence="18" id="KW-1185">Reference proteome</keyword>
<dbReference type="Gene3D" id="2.40.170.20">
    <property type="entry name" value="TonB-dependent receptor, beta-barrel domain"/>
    <property type="match status" value="1"/>
</dbReference>
<evidence type="ECO:0000256" key="10">
    <source>
        <dbReference type="ARBA" id="ARBA00023170"/>
    </source>
</evidence>
<keyword evidence="9 12" id="KW-0472">Membrane</keyword>
<dbReference type="Proteomes" id="UP000663903">
    <property type="component" value="Chromosome"/>
</dbReference>
<keyword evidence="5 12" id="KW-0812">Transmembrane</keyword>
<keyword evidence="4 12" id="KW-1134">Transmembrane beta strand</keyword>
<evidence type="ECO:0000256" key="11">
    <source>
        <dbReference type="ARBA" id="ARBA00023237"/>
    </source>
</evidence>
<dbReference type="PANTHER" id="PTHR30069:SF53">
    <property type="entry name" value="COLICIN I RECEPTOR-RELATED"/>
    <property type="match status" value="1"/>
</dbReference>
<evidence type="ECO:0000313" key="18">
    <source>
        <dbReference type="Proteomes" id="UP000663903"/>
    </source>
</evidence>
<evidence type="ECO:0000259" key="15">
    <source>
        <dbReference type="Pfam" id="PF00593"/>
    </source>
</evidence>
<dbReference type="InterPro" id="IPR037066">
    <property type="entry name" value="Plug_dom_sf"/>
</dbReference>
<evidence type="ECO:0000256" key="4">
    <source>
        <dbReference type="ARBA" id="ARBA00022452"/>
    </source>
</evidence>
<evidence type="ECO:0000256" key="12">
    <source>
        <dbReference type="PROSITE-ProRule" id="PRU01360"/>
    </source>
</evidence>
<accession>A0A975CID4</accession>
<evidence type="ECO:0000256" key="6">
    <source>
        <dbReference type="ARBA" id="ARBA00022729"/>
    </source>
</evidence>
<dbReference type="InterPro" id="IPR012910">
    <property type="entry name" value="Plug_dom"/>
</dbReference>
<evidence type="ECO:0000256" key="13">
    <source>
        <dbReference type="RuleBase" id="RU003357"/>
    </source>
</evidence>
<dbReference type="InterPro" id="IPR000531">
    <property type="entry name" value="Beta-barrel_TonB"/>
</dbReference>
<proteinExistence type="inferred from homology"/>
<evidence type="ECO:0000259" key="16">
    <source>
        <dbReference type="Pfam" id="PF07715"/>
    </source>
</evidence>